<dbReference type="SUPFAM" id="SSF47413">
    <property type="entry name" value="lambda repressor-like DNA-binding domains"/>
    <property type="match status" value="1"/>
</dbReference>
<keyword evidence="3" id="KW-1185">Reference proteome</keyword>
<dbReference type="InterPro" id="IPR001387">
    <property type="entry name" value="Cro/C1-type_HTH"/>
</dbReference>
<gene>
    <name evidence="2" type="ORF">KIH74_06565</name>
</gene>
<sequence length="440" mass="47395">MPAAEHAGARGEYGAVLRTARVAAGLTLQEAAALAGVSASTLSRMETNPRRHWDVGELRRLSRLFAIPPHLFGLAALADTLITTTLGPGADEEGDGPMRRREMLTTTAAAIAGLAPSPPQPQQPAPGMATSIEDVLLGRFSVPAISDQQLAAQLAAARADFHQTHYHQLARRLPRLLAQATAARDAAPLERMPSAHGRLAQAYSLSTQLLIKLHDNGMAWATADRAVQNAALSHEPTILAEARRMAATAMRRSAHPTGAQRLMLDAAHDLRVSTGLTQTAPSLLYGQILAAASYTAALREDRDNAWGLLNEADTAICHATRTRPAGPPPTSSHLDLAVYKISISRVLGDYGTALDHARRIDPSRITSPERRARYWEDTALSLHGRGRPEAAFAALQAAEHDTPQEVRLRPWAQRLTTDLLTRNNHSLPGLRDFATRIGAH</sequence>
<reference evidence="2 3" key="1">
    <citation type="submission" date="2021-05" db="EMBL/GenBank/DDBJ databases">
        <title>Kineosporia and Streptomyces sp. nov. two new marine actinobacteria isolated from Coral.</title>
        <authorList>
            <person name="Buangrab K."/>
            <person name="Sutthacheep M."/>
            <person name="Yeemin T."/>
            <person name="Harunari E."/>
            <person name="Igarashi Y."/>
            <person name="Kanchanasin P."/>
            <person name="Tanasupawat S."/>
            <person name="Phongsopitanun W."/>
        </authorList>
    </citation>
    <scope>NUCLEOTIDE SEQUENCE [LARGE SCALE GENOMIC DNA]</scope>
    <source>
        <strain evidence="2 3">J2-2</strain>
    </source>
</reference>
<dbReference type="RefSeq" id="WP_214154874.1">
    <property type="nucleotide sequence ID" value="NZ_JAHBAY010000002.1"/>
</dbReference>
<evidence type="ECO:0000313" key="2">
    <source>
        <dbReference type="EMBL" id="MBT0768581.1"/>
    </source>
</evidence>
<protein>
    <submittedName>
        <fullName evidence="2">Helix-turn-helix transcriptional regulator</fullName>
    </submittedName>
</protein>
<dbReference type="Proteomes" id="UP001197247">
    <property type="component" value="Unassembled WGS sequence"/>
</dbReference>
<name>A0ABS5TED0_9ACTN</name>
<dbReference type="SMART" id="SM00530">
    <property type="entry name" value="HTH_XRE"/>
    <property type="match status" value="1"/>
</dbReference>
<dbReference type="EMBL" id="JAHBAY010000002">
    <property type="protein sequence ID" value="MBT0768581.1"/>
    <property type="molecule type" value="Genomic_DNA"/>
</dbReference>
<dbReference type="InterPro" id="IPR010982">
    <property type="entry name" value="Lambda_DNA-bd_dom_sf"/>
</dbReference>
<evidence type="ECO:0000313" key="3">
    <source>
        <dbReference type="Proteomes" id="UP001197247"/>
    </source>
</evidence>
<organism evidence="2 3">
    <name type="scientific">Kineosporia corallincola</name>
    <dbReference type="NCBI Taxonomy" id="2835133"/>
    <lineage>
        <taxon>Bacteria</taxon>
        <taxon>Bacillati</taxon>
        <taxon>Actinomycetota</taxon>
        <taxon>Actinomycetes</taxon>
        <taxon>Kineosporiales</taxon>
        <taxon>Kineosporiaceae</taxon>
        <taxon>Kineosporia</taxon>
    </lineage>
</organism>
<dbReference type="PROSITE" id="PS50943">
    <property type="entry name" value="HTH_CROC1"/>
    <property type="match status" value="1"/>
</dbReference>
<feature type="domain" description="HTH cro/C1-type" evidence="1">
    <location>
        <begin position="17"/>
        <end position="72"/>
    </location>
</feature>
<comment type="caution">
    <text evidence="2">The sequence shown here is derived from an EMBL/GenBank/DDBJ whole genome shotgun (WGS) entry which is preliminary data.</text>
</comment>
<proteinExistence type="predicted"/>
<accession>A0ABS5TED0</accession>
<dbReference type="CDD" id="cd00093">
    <property type="entry name" value="HTH_XRE"/>
    <property type="match status" value="1"/>
</dbReference>
<dbReference type="Gene3D" id="1.10.260.40">
    <property type="entry name" value="lambda repressor-like DNA-binding domains"/>
    <property type="match status" value="1"/>
</dbReference>
<dbReference type="Pfam" id="PF13560">
    <property type="entry name" value="HTH_31"/>
    <property type="match status" value="1"/>
</dbReference>
<evidence type="ECO:0000259" key="1">
    <source>
        <dbReference type="PROSITE" id="PS50943"/>
    </source>
</evidence>